<dbReference type="OrthoDB" id="941905at2"/>
<gene>
    <name evidence="8" type="ORF">BC781_103445</name>
</gene>
<dbReference type="EMBL" id="QGDO01000003">
    <property type="protein sequence ID" value="PWJ42194.1"/>
    <property type="molecule type" value="Genomic_DNA"/>
</dbReference>
<keyword evidence="9" id="KW-1185">Reference proteome</keyword>
<dbReference type="InterPro" id="IPR011060">
    <property type="entry name" value="RibuloseP-bd_barrel"/>
</dbReference>
<proteinExistence type="predicted"/>
<dbReference type="InterPro" id="IPR013785">
    <property type="entry name" value="Aldolase_TIM"/>
</dbReference>
<evidence type="ECO:0000256" key="4">
    <source>
        <dbReference type="ARBA" id="ARBA00022822"/>
    </source>
</evidence>
<dbReference type="UniPathway" id="UPA00035">
    <property type="reaction ID" value="UER00042"/>
</dbReference>
<dbReference type="Pfam" id="PF00697">
    <property type="entry name" value="PRAI"/>
    <property type="match status" value="1"/>
</dbReference>
<sequence length="207" mass="23341">MALKTRVKVSEVTNLHNGRYCAGMGVEMIGFPLDKEHPDFVSPERFKEISSWLAGIKFVAEINQSLDIDFEAYEKFDFIQTDKLDLLEDLQNLATPLVFKYDLAIEAELEDVTSVLTAVKDKVDFIIIESKAQLDAKRIDLLSKVAKEFKLFLGFGINHENVTEMIDTIQPEGISLKGGAEIKVGINDFDELADILEELDTDEFAFN</sequence>
<comment type="caution">
    <text evidence="8">The sequence shown here is derived from an EMBL/GenBank/DDBJ whole genome shotgun (WGS) entry which is preliminary data.</text>
</comment>
<protein>
    <recommendedName>
        <fullName evidence="2">phosphoribosylanthranilate isomerase</fullName>
        <ecNumber evidence="2">5.3.1.24</ecNumber>
    </recommendedName>
</protein>
<dbReference type="SUPFAM" id="SSF51366">
    <property type="entry name" value="Ribulose-phoshate binding barrel"/>
    <property type="match status" value="1"/>
</dbReference>
<evidence type="ECO:0000313" key="8">
    <source>
        <dbReference type="EMBL" id="PWJ42194.1"/>
    </source>
</evidence>
<name>A0A315ZBV6_SEDFL</name>
<keyword evidence="4" id="KW-0822">Tryptophan biosynthesis</keyword>
<keyword evidence="3" id="KW-0028">Amino-acid biosynthesis</keyword>
<dbReference type="InterPro" id="IPR001240">
    <property type="entry name" value="PRAI_dom"/>
</dbReference>
<evidence type="ECO:0000256" key="2">
    <source>
        <dbReference type="ARBA" id="ARBA00012572"/>
    </source>
</evidence>
<evidence type="ECO:0000259" key="7">
    <source>
        <dbReference type="Pfam" id="PF00697"/>
    </source>
</evidence>
<comment type="pathway">
    <text evidence="1">Amino-acid biosynthesis; L-tryptophan biosynthesis; L-tryptophan from chorismate: step 3/5.</text>
</comment>
<organism evidence="8 9">
    <name type="scientific">Sediminitomix flava</name>
    <dbReference type="NCBI Taxonomy" id="379075"/>
    <lineage>
        <taxon>Bacteria</taxon>
        <taxon>Pseudomonadati</taxon>
        <taxon>Bacteroidota</taxon>
        <taxon>Cytophagia</taxon>
        <taxon>Cytophagales</taxon>
        <taxon>Flammeovirgaceae</taxon>
        <taxon>Sediminitomix</taxon>
    </lineage>
</organism>
<evidence type="ECO:0000256" key="3">
    <source>
        <dbReference type="ARBA" id="ARBA00022605"/>
    </source>
</evidence>
<dbReference type="Proteomes" id="UP000245535">
    <property type="component" value="Unassembled WGS sequence"/>
</dbReference>
<evidence type="ECO:0000313" key="9">
    <source>
        <dbReference type="Proteomes" id="UP000245535"/>
    </source>
</evidence>
<dbReference type="GO" id="GO:0004640">
    <property type="term" value="F:phosphoribosylanthranilate isomerase activity"/>
    <property type="evidence" value="ECO:0007669"/>
    <property type="project" value="UniProtKB-EC"/>
</dbReference>
<dbReference type="GO" id="GO:0000162">
    <property type="term" value="P:L-tryptophan biosynthetic process"/>
    <property type="evidence" value="ECO:0007669"/>
    <property type="project" value="UniProtKB-UniPathway"/>
</dbReference>
<evidence type="ECO:0000256" key="6">
    <source>
        <dbReference type="ARBA" id="ARBA00023235"/>
    </source>
</evidence>
<dbReference type="Gene3D" id="3.20.20.70">
    <property type="entry name" value="Aldolase class I"/>
    <property type="match status" value="1"/>
</dbReference>
<dbReference type="EC" id="5.3.1.24" evidence="2"/>
<keyword evidence="6 8" id="KW-0413">Isomerase</keyword>
<evidence type="ECO:0000256" key="5">
    <source>
        <dbReference type="ARBA" id="ARBA00023141"/>
    </source>
</evidence>
<accession>A0A315ZBV6</accession>
<keyword evidence="5" id="KW-0057">Aromatic amino acid biosynthesis</keyword>
<evidence type="ECO:0000256" key="1">
    <source>
        <dbReference type="ARBA" id="ARBA00004664"/>
    </source>
</evidence>
<dbReference type="AlphaFoldDB" id="A0A315ZBV6"/>
<reference evidence="8 9" key="1">
    <citation type="submission" date="2018-03" db="EMBL/GenBank/DDBJ databases">
        <title>Genomic Encyclopedia of Archaeal and Bacterial Type Strains, Phase II (KMG-II): from individual species to whole genera.</title>
        <authorList>
            <person name="Goeker M."/>
        </authorList>
    </citation>
    <scope>NUCLEOTIDE SEQUENCE [LARGE SCALE GENOMIC DNA]</scope>
    <source>
        <strain evidence="8 9">DSM 28229</strain>
    </source>
</reference>
<dbReference type="RefSeq" id="WP_109618931.1">
    <property type="nucleotide sequence ID" value="NZ_QGDO01000003.1"/>
</dbReference>
<feature type="domain" description="N-(5'phosphoribosyl) anthranilate isomerase (PRAI)" evidence="7">
    <location>
        <begin position="77"/>
        <end position="197"/>
    </location>
</feature>